<protein>
    <submittedName>
        <fullName evidence="3">Transposase</fullName>
    </submittedName>
</protein>
<keyword evidence="4" id="KW-1185">Reference proteome</keyword>
<dbReference type="PANTHER" id="PTHR33055">
    <property type="entry name" value="TRANSPOSASE FOR INSERTION SEQUENCE ELEMENT IS1111A"/>
    <property type="match status" value="1"/>
</dbReference>
<feature type="region of interest" description="Disordered" evidence="1">
    <location>
        <begin position="109"/>
        <end position="153"/>
    </location>
</feature>
<evidence type="ECO:0000259" key="2">
    <source>
        <dbReference type="Pfam" id="PF01548"/>
    </source>
</evidence>
<gene>
    <name evidence="3" type="ORF">O7A05_07160</name>
</gene>
<reference evidence="3 4" key="1">
    <citation type="submission" date="2022-12" db="EMBL/GenBank/DDBJ databases">
        <authorList>
            <person name="Muema E."/>
        </authorList>
    </citation>
    <scope>NUCLEOTIDE SEQUENCE [LARGE SCALE GENOMIC DNA]</scope>
    <source>
        <strain evidence="4">1330</strain>
    </source>
</reference>
<dbReference type="InterPro" id="IPR002525">
    <property type="entry name" value="Transp_IS110-like_N"/>
</dbReference>
<dbReference type="PANTHER" id="PTHR33055:SF3">
    <property type="entry name" value="PUTATIVE TRANSPOSASE FOR IS117-RELATED"/>
    <property type="match status" value="1"/>
</dbReference>
<evidence type="ECO:0000313" key="3">
    <source>
        <dbReference type="EMBL" id="MEI9401955.1"/>
    </source>
</evidence>
<dbReference type="Proteomes" id="UP001366503">
    <property type="component" value="Unassembled WGS sequence"/>
</dbReference>
<organism evidence="3 4">
    <name type="scientific">Mesorhizobium argentiipisi</name>
    <dbReference type="NCBI Taxonomy" id="3015175"/>
    <lineage>
        <taxon>Bacteria</taxon>
        <taxon>Pseudomonadati</taxon>
        <taxon>Pseudomonadota</taxon>
        <taxon>Alphaproteobacteria</taxon>
        <taxon>Hyphomicrobiales</taxon>
        <taxon>Phyllobacteriaceae</taxon>
        <taxon>Mesorhizobium</taxon>
    </lineage>
</organism>
<evidence type="ECO:0000256" key="1">
    <source>
        <dbReference type="SAM" id="MobiDB-lite"/>
    </source>
</evidence>
<name>A0ABU8K901_9HYPH</name>
<dbReference type="EMBL" id="JAPYKO010000003">
    <property type="protein sequence ID" value="MEI9401955.1"/>
    <property type="molecule type" value="Genomic_DNA"/>
</dbReference>
<feature type="domain" description="Transposase IS110-like N-terminal" evidence="2">
    <location>
        <begin position="9"/>
        <end position="103"/>
    </location>
</feature>
<dbReference type="RefSeq" id="WP_337092278.1">
    <property type="nucleotide sequence ID" value="NZ_JAPYKO010000003.1"/>
</dbReference>
<dbReference type="InterPro" id="IPR047650">
    <property type="entry name" value="Transpos_IS110"/>
</dbReference>
<dbReference type="Pfam" id="PF01548">
    <property type="entry name" value="DEDD_Tnp_IS110"/>
    <property type="match status" value="1"/>
</dbReference>
<proteinExistence type="predicted"/>
<accession>A0ABU8K901</accession>
<evidence type="ECO:0000313" key="4">
    <source>
        <dbReference type="Proteomes" id="UP001366503"/>
    </source>
</evidence>
<sequence length="153" mass="16957">MAEETSQDVGIDVAKRWLDVSVFQTQEHARFDNDQDGWTKLIKWLTGRTVRAIGMEPSGGYERGVAKALRKAGPLARNVNPHKPRHYARALGRMAKNDRNDALLELGPGKHSCSPLSGRENWTPTFAETSLPVGNRQSNTFPPVGIMPTEPPK</sequence>
<comment type="caution">
    <text evidence="3">The sequence shown here is derived from an EMBL/GenBank/DDBJ whole genome shotgun (WGS) entry which is preliminary data.</text>
</comment>